<evidence type="ECO:0000313" key="1">
    <source>
        <dbReference type="EMBL" id="CEG12728.1"/>
    </source>
</evidence>
<organism evidence="1">
    <name type="scientific">groundwater metagenome</name>
    <dbReference type="NCBI Taxonomy" id="717931"/>
    <lineage>
        <taxon>unclassified sequences</taxon>
        <taxon>metagenomes</taxon>
        <taxon>ecological metagenomes</taxon>
    </lineage>
</organism>
<reference evidence="1" key="1">
    <citation type="submission" date="2014-09" db="EMBL/GenBank/DDBJ databases">
        <authorList>
            <person name="Probst J Alexander"/>
        </authorList>
    </citation>
    <scope>NUCLEOTIDE SEQUENCE</scope>
</reference>
<name>A0A098E9N6_9ZZZZ</name>
<dbReference type="Pfam" id="PF01941">
    <property type="entry name" value="AdoMet_Synthase"/>
    <property type="match status" value="1"/>
</dbReference>
<dbReference type="InterPro" id="IPR027790">
    <property type="entry name" value="AdoMet_synthase_2_family"/>
</dbReference>
<gene>
    <name evidence="1" type="ORF">MSIBF_A2670004</name>
</gene>
<dbReference type="Gene3D" id="3.30.300.280">
    <property type="entry name" value="S-adenosylmethionine synthetase, C-terminal domain"/>
    <property type="match status" value="1"/>
</dbReference>
<accession>A0A098E9N6</accession>
<protein>
    <submittedName>
        <fullName evidence="1">Uncharacterized protein</fullName>
    </submittedName>
</protein>
<dbReference type="EMBL" id="CCXY01000187">
    <property type="protein sequence ID" value="CEG12728.1"/>
    <property type="molecule type" value="Genomic_DNA"/>
</dbReference>
<proteinExistence type="predicted"/>
<sequence>MLSQIGISITDPYIAYASVIPAGNVKVSDLEGKINKIFEEELTKEKFENLRKEFVEGKIEVC</sequence>
<dbReference type="AlphaFoldDB" id="A0A098E9N6"/>
<dbReference type="InterPro" id="IPR042544">
    <property type="entry name" value="AdoMet_synthase_3"/>
</dbReference>